<sequence>MSRVSLNVKMKGCSYIPKTMWQAHDICQFHSLLKSLHQQKAVYHVLRTLMGQITRQKAGIEKPDEHWSIRFQK</sequence>
<reference evidence="1 2" key="1">
    <citation type="submission" date="2016-07" db="EMBL/GenBank/DDBJ databases">
        <authorList>
            <person name="Lefevre C.T."/>
        </authorList>
    </citation>
    <scope>NUCLEOTIDE SEQUENCE [LARGE SCALE GENOMIC DNA]</scope>
    <source>
        <strain evidence="1">PR1</strain>
    </source>
</reference>
<name>A0A1C3REF8_9PROT</name>
<gene>
    <name evidence="1" type="ORF">MTBPR1_110060</name>
</gene>
<evidence type="ECO:0000313" key="1">
    <source>
        <dbReference type="EMBL" id="SCA55621.1"/>
    </source>
</evidence>
<dbReference type="AlphaFoldDB" id="A0A1C3REF8"/>
<protein>
    <submittedName>
        <fullName evidence="1">Uncharacterized protein</fullName>
    </submittedName>
</protein>
<proteinExistence type="predicted"/>
<dbReference type="STRING" id="1867952.MTBPR1_110060"/>
<dbReference type="Proteomes" id="UP000231658">
    <property type="component" value="Unassembled WGS sequence"/>
</dbReference>
<keyword evidence="2" id="KW-1185">Reference proteome</keyword>
<organism evidence="1 2">
    <name type="scientific">Candidatus Terasakiella magnetica</name>
    <dbReference type="NCBI Taxonomy" id="1867952"/>
    <lineage>
        <taxon>Bacteria</taxon>
        <taxon>Pseudomonadati</taxon>
        <taxon>Pseudomonadota</taxon>
        <taxon>Alphaproteobacteria</taxon>
        <taxon>Rhodospirillales</taxon>
        <taxon>Terasakiellaceae</taxon>
        <taxon>Terasakiella</taxon>
    </lineage>
</organism>
<accession>A0A1C3REF8</accession>
<dbReference type="EMBL" id="FLYE01000003">
    <property type="protein sequence ID" value="SCA55621.1"/>
    <property type="molecule type" value="Genomic_DNA"/>
</dbReference>
<evidence type="ECO:0000313" key="2">
    <source>
        <dbReference type="Proteomes" id="UP000231658"/>
    </source>
</evidence>